<dbReference type="InterPro" id="IPR001173">
    <property type="entry name" value="Glyco_trans_2-like"/>
</dbReference>
<dbReference type="PANTHER" id="PTHR10859">
    <property type="entry name" value="GLYCOSYL TRANSFERASE"/>
    <property type="match status" value="1"/>
</dbReference>
<dbReference type="Proteomes" id="UP000000851">
    <property type="component" value="Chromosome"/>
</dbReference>
<protein>
    <submittedName>
        <fullName evidence="3">Glycosyl transferase family 2</fullName>
    </submittedName>
</protein>
<dbReference type="GO" id="GO:0006487">
    <property type="term" value="P:protein N-linked glycosylation"/>
    <property type="evidence" value="ECO:0007669"/>
    <property type="project" value="TreeGrafter"/>
</dbReference>
<dbReference type="eggNOG" id="COG0463">
    <property type="taxonomic scope" value="Bacteria"/>
</dbReference>
<dbReference type="STRING" id="479433.Caci_3686"/>
<dbReference type="Pfam" id="PF00535">
    <property type="entry name" value="Glycos_transf_2"/>
    <property type="match status" value="1"/>
</dbReference>
<keyword evidence="1" id="KW-0472">Membrane</keyword>
<proteinExistence type="predicted"/>
<accession>C7QBW9</accession>
<dbReference type="InterPro" id="IPR029044">
    <property type="entry name" value="Nucleotide-diphossugar_trans"/>
</dbReference>
<dbReference type="GO" id="GO:0016740">
    <property type="term" value="F:transferase activity"/>
    <property type="evidence" value="ECO:0007669"/>
    <property type="project" value="UniProtKB-KW"/>
</dbReference>
<keyword evidence="3" id="KW-0808">Transferase</keyword>
<evidence type="ECO:0000313" key="4">
    <source>
        <dbReference type="Proteomes" id="UP000000851"/>
    </source>
</evidence>
<dbReference type="EMBL" id="CP001700">
    <property type="protein sequence ID" value="ACU72588.1"/>
    <property type="molecule type" value="Genomic_DNA"/>
</dbReference>
<dbReference type="SUPFAM" id="SSF53448">
    <property type="entry name" value="Nucleotide-diphospho-sugar transferases"/>
    <property type="match status" value="1"/>
</dbReference>
<dbReference type="HOGENOM" id="CLU_033536_9_0_11"/>
<reference evidence="3 4" key="1">
    <citation type="journal article" date="2009" name="Stand. Genomic Sci.">
        <title>Complete genome sequence of Catenulispora acidiphila type strain (ID 139908).</title>
        <authorList>
            <person name="Copeland A."/>
            <person name="Lapidus A."/>
            <person name="Glavina Del Rio T."/>
            <person name="Nolan M."/>
            <person name="Lucas S."/>
            <person name="Chen F."/>
            <person name="Tice H."/>
            <person name="Cheng J.F."/>
            <person name="Bruce D."/>
            <person name="Goodwin L."/>
            <person name="Pitluck S."/>
            <person name="Mikhailova N."/>
            <person name="Pati A."/>
            <person name="Ivanova N."/>
            <person name="Mavromatis K."/>
            <person name="Chen A."/>
            <person name="Palaniappan K."/>
            <person name="Chain P."/>
            <person name="Land M."/>
            <person name="Hauser L."/>
            <person name="Chang Y.J."/>
            <person name="Jeffries C.D."/>
            <person name="Chertkov O."/>
            <person name="Brettin T."/>
            <person name="Detter J.C."/>
            <person name="Han C."/>
            <person name="Ali Z."/>
            <person name="Tindall B.J."/>
            <person name="Goker M."/>
            <person name="Bristow J."/>
            <person name="Eisen J.A."/>
            <person name="Markowitz V."/>
            <person name="Hugenholtz P."/>
            <person name="Kyrpides N.C."/>
            <person name="Klenk H.P."/>
        </authorList>
    </citation>
    <scope>NUCLEOTIDE SEQUENCE [LARGE SCALE GENOMIC DNA]</scope>
    <source>
        <strain evidence="4">DSM 44928 / JCM 14897 / NBRC 102108 / NRRL B-24433 / ID139908</strain>
    </source>
</reference>
<feature type="transmembrane region" description="Helical" evidence="1">
    <location>
        <begin position="300"/>
        <end position="318"/>
    </location>
</feature>
<dbReference type="KEGG" id="cai:Caci_3686"/>
<keyword evidence="1" id="KW-1133">Transmembrane helix</keyword>
<gene>
    <name evidence="3" type="ordered locus">Caci_3686</name>
</gene>
<evidence type="ECO:0000259" key="2">
    <source>
        <dbReference type="Pfam" id="PF00535"/>
    </source>
</evidence>
<feature type="domain" description="Glycosyltransferase 2-like" evidence="2">
    <location>
        <begin position="30"/>
        <end position="192"/>
    </location>
</feature>
<keyword evidence="1" id="KW-0812">Transmembrane</keyword>
<dbReference type="PANTHER" id="PTHR10859:SF91">
    <property type="entry name" value="DOLICHYL-PHOSPHATE BETA-GLUCOSYLTRANSFERASE"/>
    <property type="match status" value="1"/>
</dbReference>
<evidence type="ECO:0000313" key="3">
    <source>
        <dbReference type="EMBL" id="ACU72588.1"/>
    </source>
</evidence>
<organism evidence="3 4">
    <name type="scientific">Catenulispora acidiphila (strain DSM 44928 / JCM 14897 / NBRC 102108 / NRRL B-24433 / ID139908)</name>
    <dbReference type="NCBI Taxonomy" id="479433"/>
    <lineage>
        <taxon>Bacteria</taxon>
        <taxon>Bacillati</taxon>
        <taxon>Actinomycetota</taxon>
        <taxon>Actinomycetes</taxon>
        <taxon>Catenulisporales</taxon>
        <taxon>Catenulisporaceae</taxon>
        <taxon>Catenulispora</taxon>
    </lineage>
</organism>
<name>C7QBW9_CATAD</name>
<dbReference type="CAZy" id="GT2">
    <property type="family name" value="Glycosyltransferase Family 2"/>
</dbReference>
<evidence type="ECO:0000256" key="1">
    <source>
        <dbReference type="SAM" id="Phobius"/>
    </source>
</evidence>
<keyword evidence="4" id="KW-1185">Reference proteome</keyword>
<dbReference type="AlphaFoldDB" id="C7QBW9"/>
<dbReference type="Gene3D" id="3.90.550.10">
    <property type="entry name" value="Spore Coat Polysaccharide Biosynthesis Protein SpsA, Chain A"/>
    <property type="match status" value="1"/>
</dbReference>
<dbReference type="InParanoid" id="C7QBW9"/>
<sequence>MSRRAFRDAESEGDLADVRDAPLSRMTVDIAIPVYNEERALPGCIETLWTYLSERFPFAWEITIVDNGSTDGTLLAAEGLASAWPYVSVLHQDRKGKGLAVRTAWLASTADVVAYMDVDLSTGLDALLPMVASLVNGHADIAVGSRLASGARVIRGVKRDITSRGYNALLRLVHGVRFTDAQCGFKAARAEVVVPLLRRVRDNGWFFDTELLLLAELNGLRLHEVAVDWVDDVASQVAIPRVASGNLRGMLRLARLRLLGAATVSGLPQRPAPTATHPDAVLGQARRVTSRRRYASRAPVHLAGAAALVAYVITRFVVAGPGRRAP</sequence>